<dbReference type="RefSeq" id="WP_111170541.1">
    <property type="nucleotide sequence ID" value="NZ_POUA01000295.1"/>
</dbReference>
<sequence>MTTPGDPNQPESGREPDRPAERPPEGPPGQPGPYGEQGQYGQPPPYQQQTPYGYGQPYGEPPAPKRGGGLATTALVLGILSPFLLFACGFGTLTAIVGLIIGIIALTRRVHLGRAWAGIVLSALTLIAAVAVVTWSYANFSDCMGLSTQAEVQRCVEAKLGLTGAVTPQ</sequence>
<feature type="compositionally biased region" description="Basic and acidic residues" evidence="1">
    <location>
        <begin position="12"/>
        <end position="24"/>
    </location>
</feature>
<dbReference type="EMBL" id="POUA01000295">
    <property type="protein sequence ID" value="PZG33603.1"/>
    <property type="molecule type" value="Genomic_DNA"/>
</dbReference>
<proteinExistence type="predicted"/>
<gene>
    <name evidence="3" type="ORF">C1I98_28745</name>
</gene>
<protein>
    <recommendedName>
        <fullName evidence="5">DUF4190 domain-containing protein</fullName>
    </recommendedName>
</protein>
<dbReference type="Proteomes" id="UP000248544">
    <property type="component" value="Unassembled WGS sequence"/>
</dbReference>
<feature type="transmembrane region" description="Helical" evidence="2">
    <location>
        <begin position="83"/>
        <end position="106"/>
    </location>
</feature>
<feature type="compositionally biased region" description="Polar residues" evidence="1">
    <location>
        <begin position="1"/>
        <end position="11"/>
    </location>
</feature>
<keyword evidence="2" id="KW-0812">Transmembrane</keyword>
<dbReference type="AlphaFoldDB" id="A0A2W2FDB2"/>
<keyword evidence="2" id="KW-1133">Transmembrane helix</keyword>
<keyword evidence="2" id="KW-0472">Membrane</keyword>
<feature type="region of interest" description="Disordered" evidence="1">
    <location>
        <begin position="1"/>
        <end position="65"/>
    </location>
</feature>
<evidence type="ECO:0000313" key="3">
    <source>
        <dbReference type="EMBL" id="PZG33603.1"/>
    </source>
</evidence>
<feature type="compositionally biased region" description="Low complexity" evidence="1">
    <location>
        <begin position="33"/>
        <end position="58"/>
    </location>
</feature>
<name>A0A2W2FDB2_9ACTN</name>
<evidence type="ECO:0000256" key="1">
    <source>
        <dbReference type="SAM" id="MobiDB-lite"/>
    </source>
</evidence>
<accession>A0A2W2FDB2</accession>
<keyword evidence="4" id="KW-1185">Reference proteome</keyword>
<evidence type="ECO:0000313" key="4">
    <source>
        <dbReference type="Proteomes" id="UP000248544"/>
    </source>
</evidence>
<organism evidence="3 4">
    <name type="scientific">Spongiactinospora gelatinilytica</name>
    <dbReference type="NCBI Taxonomy" id="2666298"/>
    <lineage>
        <taxon>Bacteria</taxon>
        <taxon>Bacillati</taxon>
        <taxon>Actinomycetota</taxon>
        <taxon>Actinomycetes</taxon>
        <taxon>Streptosporangiales</taxon>
        <taxon>Streptosporangiaceae</taxon>
        <taxon>Spongiactinospora</taxon>
    </lineage>
</organism>
<evidence type="ECO:0008006" key="5">
    <source>
        <dbReference type="Google" id="ProtNLM"/>
    </source>
</evidence>
<comment type="caution">
    <text evidence="3">The sequence shown here is derived from an EMBL/GenBank/DDBJ whole genome shotgun (WGS) entry which is preliminary data.</text>
</comment>
<feature type="transmembrane region" description="Helical" evidence="2">
    <location>
        <begin position="118"/>
        <end position="138"/>
    </location>
</feature>
<reference evidence="3 4" key="1">
    <citation type="submission" date="2018-01" db="EMBL/GenBank/DDBJ databases">
        <title>Draft genome sequence of Sphaerisporangium sp. 7K107.</title>
        <authorList>
            <person name="Sahin N."/>
            <person name="Saygin H."/>
            <person name="Ay H."/>
        </authorList>
    </citation>
    <scope>NUCLEOTIDE SEQUENCE [LARGE SCALE GENOMIC DNA]</scope>
    <source>
        <strain evidence="3 4">7K107</strain>
    </source>
</reference>
<evidence type="ECO:0000256" key="2">
    <source>
        <dbReference type="SAM" id="Phobius"/>
    </source>
</evidence>